<dbReference type="Pfam" id="PF13540">
    <property type="entry name" value="RCC1_2"/>
    <property type="match status" value="1"/>
</dbReference>
<feature type="repeat" description="RCC1" evidence="1">
    <location>
        <begin position="451"/>
        <end position="517"/>
    </location>
</feature>
<evidence type="ECO:0000256" key="2">
    <source>
        <dbReference type="SAM" id="MobiDB-lite"/>
    </source>
</evidence>
<dbReference type="PANTHER" id="PTHR45982">
    <property type="entry name" value="REGULATOR OF CHROMOSOME CONDENSATION"/>
    <property type="match status" value="1"/>
</dbReference>
<reference evidence="4" key="2">
    <citation type="submission" date="2014-06" db="EMBL/GenBank/DDBJ databases">
        <title>The complete genome of Blastobotrys (Arxula) adeninivorans LS3 - a yeast of biotechnological interest.</title>
        <authorList>
            <person name="Kunze G."/>
            <person name="Gaillardin C."/>
            <person name="Czernicka M."/>
            <person name="Durrens P."/>
            <person name="Martin T."/>
            <person name="Boer E."/>
            <person name="Gabaldon T."/>
            <person name="Cruz J."/>
            <person name="Talla E."/>
            <person name="Marck C."/>
            <person name="Goffeau A."/>
            <person name="Barbe V."/>
            <person name="Baret P."/>
            <person name="Baronian K."/>
            <person name="Beier S."/>
            <person name="Bleykasten C."/>
            <person name="Bode R."/>
            <person name="Casaregola S."/>
            <person name="Despons L."/>
            <person name="Fairhead C."/>
            <person name="Giersberg M."/>
            <person name="Gierski P."/>
            <person name="Hahnel U."/>
            <person name="Hartmann A."/>
            <person name="Jankowska D."/>
            <person name="Jubin C."/>
            <person name="Jung P."/>
            <person name="Lafontaine I."/>
            <person name="Leh-Louis V."/>
            <person name="Lemaire M."/>
            <person name="Marcet-Houben M."/>
            <person name="Mascher M."/>
            <person name="Morel G."/>
            <person name="Richard G.-F."/>
            <person name="Riechen J."/>
            <person name="Sacerdot C."/>
            <person name="Sarkar A."/>
            <person name="Savel G."/>
            <person name="Schacherer J."/>
            <person name="Sherman D."/>
            <person name="Straub M.-L."/>
            <person name="Stein N."/>
            <person name="Thierry A."/>
            <person name="Trautwein-Schult A."/>
            <person name="Westhof E."/>
            <person name="Worch S."/>
            <person name="Dujon B."/>
            <person name="Souciet J.-L."/>
            <person name="Wincker P."/>
            <person name="Scholz U."/>
            <person name="Neuveglise N."/>
        </authorList>
    </citation>
    <scope>NUCLEOTIDE SEQUENCE</scope>
    <source>
        <strain evidence="4">LS3</strain>
    </source>
</reference>
<dbReference type="PROSITE" id="PS50012">
    <property type="entry name" value="RCC1_3"/>
    <property type="match status" value="2"/>
</dbReference>
<dbReference type="GO" id="GO:0005737">
    <property type="term" value="C:cytoplasm"/>
    <property type="evidence" value="ECO:0007669"/>
    <property type="project" value="TreeGrafter"/>
</dbReference>
<feature type="repeat" description="RCC1" evidence="1">
    <location>
        <begin position="78"/>
        <end position="149"/>
    </location>
</feature>
<dbReference type="InterPro" id="IPR000408">
    <property type="entry name" value="Reg_chr_condens"/>
</dbReference>
<organism evidence="4">
    <name type="scientific">Blastobotrys adeninivorans</name>
    <name type="common">Yeast</name>
    <name type="synonym">Arxula adeninivorans</name>
    <dbReference type="NCBI Taxonomy" id="409370"/>
    <lineage>
        <taxon>Eukaryota</taxon>
        <taxon>Fungi</taxon>
        <taxon>Dikarya</taxon>
        <taxon>Ascomycota</taxon>
        <taxon>Saccharomycotina</taxon>
        <taxon>Dipodascomycetes</taxon>
        <taxon>Dipodascales</taxon>
        <taxon>Trichomonascaceae</taxon>
        <taxon>Blastobotrys</taxon>
    </lineage>
</organism>
<feature type="compositionally biased region" description="Polar residues" evidence="2">
    <location>
        <begin position="201"/>
        <end position="218"/>
    </location>
</feature>
<dbReference type="Pfam" id="PF12937">
    <property type="entry name" value="F-box-like"/>
    <property type="match status" value="1"/>
</dbReference>
<dbReference type="InterPro" id="IPR051553">
    <property type="entry name" value="Ran_GTPase-activating"/>
</dbReference>
<dbReference type="InterPro" id="IPR001810">
    <property type="entry name" value="F-box_dom"/>
</dbReference>
<reference evidence="4" key="1">
    <citation type="submission" date="2014-02" db="EMBL/GenBank/DDBJ databases">
        <authorList>
            <person name="Genoscope - CEA"/>
        </authorList>
    </citation>
    <scope>NUCLEOTIDE SEQUENCE</scope>
    <source>
        <strain evidence="4">LS3</strain>
    </source>
</reference>
<dbReference type="EMBL" id="HG937693">
    <property type="protein sequence ID" value="CDP35759.1"/>
    <property type="molecule type" value="Genomic_DNA"/>
</dbReference>
<dbReference type="PhylomeDB" id="A0A060T4P8"/>
<evidence type="ECO:0000259" key="3">
    <source>
        <dbReference type="Pfam" id="PF12937"/>
    </source>
</evidence>
<feature type="domain" description="F-box" evidence="3">
    <location>
        <begin position="18"/>
        <end position="53"/>
    </location>
</feature>
<dbReference type="Gene3D" id="1.20.1280.50">
    <property type="match status" value="1"/>
</dbReference>
<protein>
    <submittedName>
        <fullName evidence="4">ARAD1C42790p</fullName>
    </submittedName>
</protein>
<name>A0A060T4P8_BLAAD</name>
<evidence type="ECO:0000256" key="1">
    <source>
        <dbReference type="PROSITE-ProRule" id="PRU00235"/>
    </source>
</evidence>
<dbReference type="InterPro" id="IPR009091">
    <property type="entry name" value="RCC1/BLIP-II"/>
</dbReference>
<dbReference type="SUPFAM" id="SSF81383">
    <property type="entry name" value="F-box domain"/>
    <property type="match status" value="1"/>
</dbReference>
<dbReference type="PANTHER" id="PTHR45982:SF3">
    <property type="entry name" value="F-BOX PROTEIN POF9"/>
    <property type="match status" value="1"/>
</dbReference>
<evidence type="ECO:0000313" key="4">
    <source>
        <dbReference type="EMBL" id="CDP35759.1"/>
    </source>
</evidence>
<accession>A0A060T4P8</accession>
<feature type="region of interest" description="Disordered" evidence="2">
    <location>
        <begin position="187"/>
        <end position="248"/>
    </location>
</feature>
<proteinExistence type="predicted"/>
<gene>
    <name evidence="4" type="ORF">GNLVRS02_ARAD1C42790g</name>
</gene>
<dbReference type="InterPro" id="IPR036047">
    <property type="entry name" value="F-box-like_dom_sf"/>
</dbReference>
<sequence>MAAKVPLEELGHDVLVDYVFPYLDLKDILSLSATNHYIRSCAQDTAVWHDLYTKEFGLQPNPFTMRKWPEMYKWRSTAGVYTWGQSSLGRLGYSFNDLDEDKRTQSGVANRLHMSDRGACKPNRVSKLKATVVSDIVAGGYSFTILTGKGQLFGIGELREHYTGPRRTGGVVAVPIHRGPFRIGIAVPPGTAVHHPGHPGNRNNSTASGEESGNGQEIQSEDGLVRASSFHPPLSNDQRETPKLLEVGDGGDQDVKFVSVSSGRQHILAQDSEGKVWLWDRSYAIKGSLLEFPFPNRIISAIAGWSRSLAIVKDIGIAFWASQLTSDESSSKVQLTDEMVTIVPGTDTENIVGVVGLESAIVYLTDDGELYTYDMDQGTKTRMSLFEQKAQGTLVKLSGSFRRFAAFSDKDTVLLGAQGEFEPQITPELQGVHCVSIAVGDYHALALLRGGKILSWGQESNSCGALGLGKQNVLMQEYGGEERGRGIYIASPQPIELQGRALAIAAGGWQSAAIITDESSI</sequence>
<dbReference type="Gene3D" id="2.130.10.30">
    <property type="entry name" value="Regulator of chromosome condensation 1/beta-lactamase-inhibitor protein II"/>
    <property type="match status" value="2"/>
</dbReference>
<dbReference type="GO" id="GO:0005085">
    <property type="term" value="F:guanyl-nucleotide exchange factor activity"/>
    <property type="evidence" value="ECO:0007669"/>
    <property type="project" value="TreeGrafter"/>
</dbReference>
<dbReference type="SUPFAM" id="SSF50985">
    <property type="entry name" value="RCC1/BLIP-II"/>
    <property type="match status" value="1"/>
</dbReference>
<dbReference type="AlphaFoldDB" id="A0A060T4P8"/>
<dbReference type="PRINTS" id="PR00633">
    <property type="entry name" value="RCCNDNSATION"/>
</dbReference>